<protein>
    <submittedName>
        <fullName evidence="2">Beta-lactamase family protein</fullName>
    </submittedName>
</protein>
<dbReference type="InterPro" id="IPR050491">
    <property type="entry name" value="AmpC-like"/>
</dbReference>
<proteinExistence type="predicted"/>
<dbReference type="RefSeq" id="WP_194042447.1">
    <property type="nucleotide sequence ID" value="NZ_JADEXF010000165.1"/>
</dbReference>
<dbReference type="PANTHER" id="PTHR46825">
    <property type="entry name" value="D-ALANYL-D-ALANINE-CARBOXYPEPTIDASE/ENDOPEPTIDASE AMPH"/>
    <property type="match status" value="1"/>
</dbReference>
<reference evidence="2 3" key="1">
    <citation type="submission" date="2020-10" db="EMBL/GenBank/DDBJ databases">
        <authorList>
            <person name="Castelo-Branco R."/>
            <person name="Eusebio N."/>
            <person name="Adriana R."/>
            <person name="Vieira A."/>
            <person name="Brugerolle De Fraissinette N."/>
            <person name="Rezende De Castro R."/>
            <person name="Schneider M.P."/>
            <person name="Vasconcelos V."/>
            <person name="Leao P.N."/>
        </authorList>
    </citation>
    <scope>NUCLEOTIDE SEQUENCE [LARGE SCALE GENOMIC DNA]</scope>
    <source>
        <strain evidence="2 3">LEGE 07299</strain>
    </source>
</reference>
<dbReference type="InterPro" id="IPR001466">
    <property type="entry name" value="Beta-lactam-related"/>
</dbReference>
<feature type="domain" description="Beta-lactamase-related" evidence="1">
    <location>
        <begin position="5"/>
        <end position="68"/>
    </location>
</feature>
<dbReference type="EMBL" id="JADEXF010000165">
    <property type="protein sequence ID" value="MBE9104699.1"/>
    <property type="molecule type" value="Genomic_DNA"/>
</dbReference>
<name>A0ABR9TWG1_9NOSO</name>
<evidence type="ECO:0000313" key="2">
    <source>
        <dbReference type="EMBL" id="MBE9104699.1"/>
    </source>
</evidence>
<evidence type="ECO:0000313" key="3">
    <source>
        <dbReference type="Proteomes" id="UP000647836"/>
    </source>
</evidence>
<dbReference type="Proteomes" id="UP000647836">
    <property type="component" value="Unassembled WGS sequence"/>
</dbReference>
<dbReference type="PANTHER" id="PTHR46825:SF9">
    <property type="entry name" value="BETA-LACTAMASE-RELATED DOMAIN-CONTAINING PROTEIN"/>
    <property type="match status" value="1"/>
</dbReference>
<evidence type="ECO:0000259" key="1">
    <source>
        <dbReference type="Pfam" id="PF00144"/>
    </source>
</evidence>
<dbReference type="Gene3D" id="3.40.710.10">
    <property type="entry name" value="DD-peptidase/beta-lactamase superfamily"/>
    <property type="match status" value="1"/>
</dbReference>
<dbReference type="InterPro" id="IPR012338">
    <property type="entry name" value="Beta-lactam/transpept-like"/>
</dbReference>
<dbReference type="Pfam" id="PF00144">
    <property type="entry name" value="Beta-lactamase"/>
    <property type="match status" value="1"/>
</dbReference>
<comment type="caution">
    <text evidence="2">The sequence shown here is derived from an EMBL/GenBank/DDBJ whole genome shotgun (WGS) entry which is preliminary data.</text>
</comment>
<dbReference type="SUPFAM" id="SSF56601">
    <property type="entry name" value="beta-lactamase/transpeptidase-like"/>
    <property type="match status" value="1"/>
</dbReference>
<keyword evidence="3" id="KW-1185">Reference proteome</keyword>
<gene>
    <name evidence="2" type="ORF">IQ229_07005</name>
</gene>
<organism evidence="2 3">
    <name type="scientific">Nostoc cf. edaphicum LEGE 07299</name>
    <dbReference type="NCBI Taxonomy" id="2777974"/>
    <lineage>
        <taxon>Bacteria</taxon>
        <taxon>Bacillati</taxon>
        <taxon>Cyanobacteriota</taxon>
        <taxon>Cyanophyceae</taxon>
        <taxon>Nostocales</taxon>
        <taxon>Nostocaceae</taxon>
        <taxon>Nostoc</taxon>
    </lineage>
</organism>
<sequence>MSIHSKGYGKADAQQPITPQTQFPLASLSKSFTAIAALQLVEAGKINLDVLDVSVKQYLPDFTLADTQTADQITNHCEV</sequence>
<accession>A0ABR9TWG1</accession>